<dbReference type="EMBL" id="LT629787">
    <property type="protein sequence ID" value="SDT95645.1"/>
    <property type="molecule type" value="Genomic_DNA"/>
</dbReference>
<keyword evidence="6" id="KW-1185">Reference proteome</keyword>
<evidence type="ECO:0000259" key="4">
    <source>
        <dbReference type="PROSITE" id="PS01124"/>
    </source>
</evidence>
<keyword evidence="1" id="KW-0805">Transcription regulation</keyword>
<accession>A0A1H2EKK8</accession>
<evidence type="ECO:0000313" key="6">
    <source>
        <dbReference type="Proteomes" id="UP000243924"/>
    </source>
</evidence>
<dbReference type="PANTHER" id="PTHR47894">
    <property type="entry name" value="HTH-TYPE TRANSCRIPTIONAL REGULATOR GADX"/>
    <property type="match status" value="1"/>
</dbReference>
<dbReference type="OrthoDB" id="6862888at2"/>
<gene>
    <name evidence="5" type="ORF">SAMN05216210_0813</name>
</gene>
<dbReference type="Pfam" id="PF12833">
    <property type="entry name" value="HTH_18"/>
    <property type="match status" value="1"/>
</dbReference>
<dbReference type="STRING" id="1434072.SAMN05216210_0813"/>
<name>A0A1H2EKK8_9GAMM</name>
<dbReference type="SUPFAM" id="SSF46689">
    <property type="entry name" value="Homeodomain-like"/>
    <property type="match status" value="1"/>
</dbReference>
<dbReference type="InterPro" id="IPR018060">
    <property type="entry name" value="HTH_AraC"/>
</dbReference>
<proteinExistence type="predicted"/>
<dbReference type="Gene3D" id="1.10.10.60">
    <property type="entry name" value="Homeodomain-like"/>
    <property type="match status" value="1"/>
</dbReference>
<dbReference type="PROSITE" id="PS01124">
    <property type="entry name" value="HTH_ARAC_FAMILY_2"/>
    <property type="match status" value="1"/>
</dbReference>
<dbReference type="Proteomes" id="UP000243924">
    <property type="component" value="Chromosome I"/>
</dbReference>
<evidence type="ECO:0000313" key="5">
    <source>
        <dbReference type="EMBL" id="SDT95645.1"/>
    </source>
</evidence>
<evidence type="ECO:0000256" key="3">
    <source>
        <dbReference type="ARBA" id="ARBA00023163"/>
    </source>
</evidence>
<protein>
    <submittedName>
        <fullName evidence="5">Helix-turn-helix domain-containing protein</fullName>
    </submittedName>
</protein>
<organism evidence="5 6">
    <name type="scientific">Halopseudomonas salegens</name>
    <dbReference type="NCBI Taxonomy" id="1434072"/>
    <lineage>
        <taxon>Bacteria</taxon>
        <taxon>Pseudomonadati</taxon>
        <taxon>Pseudomonadota</taxon>
        <taxon>Gammaproteobacteria</taxon>
        <taxon>Pseudomonadales</taxon>
        <taxon>Pseudomonadaceae</taxon>
        <taxon>Halopseudomonas</taxon>
    </lineage>
</organism>
<dbReference type="GO" id="GO:0005829">
    <property type="term" value="C:cytosol"/>
    <property type="evidence" value="ECO:0007669"/>
    <property type="project" value="TreeGrafter"/>
</dbReference>
<dbReference type="AlphaFoldDB" id="A0A1H2EKK8"/>
<dbReference type="RefSeq" id="WP_157719076.1">
    <property type="nucleotide sequence ID" value="NZ_LT629787.1"/>
</dbReference>
<evidence type="ECO:0000256" key="2">
    <source>
        <dbReference type="ARBA" id="ARBA00023125"/>
    </source>
</evidence>
<sequence>MNRRQTELSVASEHFSTTLKALRNVLPDRQVGERLRRLSADARLLQQRRVPLEILDSLISELTLATGAPALLTQAFDTLDYSPELLSKTYLAGGLTRADALVLLCRYCRINSEGMSLTLSRGPQWFTLHLTTDSQLASAASQHAAFFHGLMRTLVALGILDSAVLPDMPAAGLTAAEPASSVHAGACSSLIHLPAARLTAPLAWQPCPVERLARRERYLLRDAVAAEWSCAVTLLLPLLYRQGQGDIDQCASLLAVSRRTLQRHIKATGVTFRDLVEDTRKSLAHTYLAQSCSVDDVAERLGYRQSAQFYRVFRHWYACSPGEYQSLLYPERIEPIAS</sequence>
<evidence type="ECO:0000256" key="1">
    <source>
        <dbReference type="ARBA" id="ARBA00023015"/>
    </source>
</evidence>
<dbReference type="InterPro" id="IPR009057">
    <property type="entry name" value="Homeodomain-like_sf"/>
</dbReference>
<dbReference type="SMART" id="SM00342">
    <property type="entry name" value="HTH_ARAC"/>
    <property type="match status" value="1"/>
</dbReference>
<keyword evidence="3" id="KW-0804">Transcription</keyword>
<reference evidence="6" key="1">
    <citation type="submission" date="2016-10" db="EMBL/GenBank/DDBJ databases">
        <authorList>
            <person name="Varghese N."/>
            <person name="Submissions S."/>
        </authorList>
    </citation>
    <scope>NUCLEOTIDE SEQUENCE [LARGE SCALE GENOMIC DNA]</scope>
    <source>
        <strain evidence="6">CECT 8338</strain>
    </source>
</reference>
<keyword evidence="2" id="KW-0238">DNA-binding</keyword>
<dbReference type="GO" id="GO:0003700">
    <property type="term" value="F:DNA-binding transcription factor activity"/>
    <property type="evidence" value="ECO:0007669"/>
    <property type="project" value="InterPro"/>
</dbReference>
<dbReference type="GO" id="GO:0000976">
    <property type="term" value="F:transcription cis-regulatory region binding"/>
    <property type="evidence" value="ECO:0007669"/>
    <property type="project" value="TreeGrafter"/>
</dbReference>
<dbReference type="PANTHER" id="PTHR47894:SF1">
    <property type="entry name" value="HTH-TYPE TRANSCRIPTIONAL REGULATOR VQSM"/>
    <property type="match status" value="1"/>
</dbReference>
<feature type="domain" description="HTH araC/xylS-type" evidence="4">
    <location>
        <begin position="229"/>
        <end position="327"/>
    </location>
</feature>